<keyword evidence="3" id="KW-1185">Reference proteome</keyword>
<feature type="region of interest" description="Disordered" evidence="1">
    <location>
        <begin position="212"/>
        <end position="248"/>
    </location>
</feature>
<dbReference type="EMBL" id="ML178835">
    <property type="protein sequence ID" value="TFK99132.1"/>
    <property type="molecule type" value="Genomic_DNA"/>
</dbReference>
<proteinExistence type="predicted"/>
<gene>
    <name evidence="2" type="ORF">BDV98DRAFT_657543</name>
</gene>
<dbReference type="Proteomes" id="UP000305067">
    <property type="component" value="Unassembled WGS sequence"/>
</dbReference>
<protein>
    <submittedName>
        <fullName evidence="2">Uncharacterized protein</fullName>
    </submittedName>
</protein>
<dbReference type="OrthoDB" id="2649950at2759"/>
<organism evidence="2 3">
    <name type="scientific">Pterulicium gracile</name>
    <dbReference type="NCBI Taxonomy" id="1884261"/>
    <lineage>
        <taxon>Eukaryota</taxon>
        <taxon>Fungi</taxon>
        <taxon>Dikarya</taxon>
        <taxon>Basidiomycota</taxon>
        <taxon>Agaricomycotina</taxon>
        <taxon>Agaricomycetes</taxon>
        <taxon>Agaricomycetidae</taxon>
        <taxon>Agaricales</taxon>
        <taxon>Pleurotineae</taxon>
        <taxon>Pterulaceae</taxon>
        <taxon>Pterulicium</taxon>
    </lineage>
</organism>
<sequence length="290" mass="32578">MVSAEMNRLNPQCPEGLTVPHCIPWEPPVEQAVEVDGFEADASSGPALVYLRRVTNEQESSLRVRQRFRHCAYEASGVARMQRQRYDFSLGVFSHLETPFVWIDPAEHMLLQCKYFASTLVLDSLNPFKAPHIVIFGAEVQHPWYAEYNRPTYPQDAAFLRVPMPDFHQAQAEEPVVEEQWVSVDEEVYELLPGDDDLFQDDEEDVVVALGSARSDSPTSSSGTLCHDESDDTYSSFDDSSSGFSTPVYPSGSLPWDSRFHIDEDDEELPPLDVEWCARAARLGVLTGAA</sequence>
<reference evidence="2 3" key="1">
    <citation type="journal article" date="2019" name="Nat. Ecol. Evol.">
        <title>Megaphylogeny resolves global patterns of mushroom evolution.</title>
        <authorList>
            <person name="Varga T."/>
            <person name="Krizsan K."/>
            <person name="Foldi C."/>
            <person name="Dima B."/>
            <person name="Sanchez-Garcia M."/>
            <person name="Sanchez-Ramirez S."/>
            <person name="Szollosi G.J."/>
            <person name="Szarkandi J.G."/>
            <person name="Papp V."/>
            <person name="Albert L."/>
            <person name="Andreopoulos W."/>
            <person name="Angelini C."/>
            <person name="Antonin V."/>
            <person name="Barry K.W."/>
            <person name="Bougher N.L."/>
            <person name="Buchanan P."/>
            <person name="Buyck B."/>
            <person name="Bense V."/>
            <person name="Catcheside P."/>
            <person name="Chovatia M."/>
            <person name="Cooper J."/>
            <person name="Damon W."/>
            <person name="Desjardin D."/>
            <person name="Finy P."/>
            <person name="Geml J."/>
            <person name="Haridas S."/>
            <person name="Hughes K."/>
            <person name="Justo A."/>
            <person name="Karasinski D."/>
            <person name="Kautmanova I."/>
            <person name="Kiss B."/>
            <person name="Kocsube S."/>
            <person name="Kotiranta H."/>
            <person name="LaButti K.M."/>
            <person name="Lechner B.E."/>
            <person name="Liimatainen K."/>
            <person name="Lipzen A."/>
            <person name="Lukacs Z."/>
            <person name="Mihaltcheva S."/>
            <person name="Morgado L.N."/>
            <person name="Niskanen T."/>
            <person name="Noordeloos M.E."/>
            <person name="Ohm R.A."/>
            <person name="Ortiz-Santana B."/>
            <person name="Ovrebo C."/>
            <person name="Racz N."/>
            <person name="Riley R."/>
            <person name="Savchenko A."/>
            <person name="Shiryaev A."/>
            <person name="Soop K."/>
            <person name="Spirin V."/>
            <person name="Szebenyi C."/>
            <person name="Tomsovsky M."/>
            <person name="Tulloss R.E."/>
            <person name="Uehling J."/>
            <person name="Grigoriev I.V."/>
            <person name="Vagvolgyi C."/>
            <person name="Papp T."/>
            <person name="Martin F.M."/>
            <person name="Miettinen O."/>
            <person name="Hibbett D.S."/>
            <person name="Nagy L.G."/>
        </authorList>
    </citation>
    <scope>NUCLEOTIDE SEQUENCE [LARGE SCALE GENOMIC DNA]</scope>
    <source>
        <strain evidence="2 3">CBS 309.79</strain>
    </source>
</reference>
<evidence type="ECO:0000313" key="2">
    <source>
        <dbReference type="EMBL" id="TFK99132.1"/>
    </source>
</evidence>
<feature type="compositionally biased region" description="Low complexity" evidence="1">
    <location>
        <begin position="233"/>
        <end position="246"/>
    </location>
</feature>
<evidence type="ECO:0000313" key="3">
    <source>
        <dbReference type="Proteomes" id="UP000305067"/>
    </source>
</evidence>
<name>A0A5C3QAW7_9AGAR</name>
<dbReference type="AlphaFoldDB" id="A0A5C3QAW7"/>
<evidence type="ECO:0000256" key="1">
    <source>
        <dbReference type="SAM" id="MobiDB-lite"/>
    </source>
</evidence>
<accession>A0A5C3QAW7</accession>
<feature type="compositionally biased region" description="Polar residues" evidence="1">
    <location>
        <begin position="214"/>
        <end position="224"/>
    </location>
</feature>